<dbReference type="Proteomes" id="UP000053611">
    <property type="component" value="Unassembled WGS sequence"/>
</dbReference>
<proteinExistence type="predicted"/>
<dbReference type="AlphaFoldDB" id="A0A0J0XGN6"/>
<keyword evidence="2" id="KW-1185">Reference proteome</keyword>
<accession>A0A0J0XGN6</accession>
<evidence type="ECO:0000313" key="2">
    <source>
        <dbReference type="Proteomes" id="UP000053611"/>
    </source>
</evidence>
<sequence length="54" mass="5881">MTYPSYPPTKMALQFTTEDRETPSGKACVCNCCGFGFSIGRPCGIIFCCIPCMC</sequence>
<name>A0A0J0XGN6_9TREE</name>
<organism evidence="1 2">
    <name type="scientific">Cutaneotrichosporon oleaginosum</name>
    <dbReference type="NCBI Taxonomy" id="879819"/>
    <lineage>
        <taxon>Eukaryota</taxon>
        <taxon>Fungi</taxon>
        <taxon>Dikarya</taxon>
        <taxon>Basidiomycota</taxon>
        <taxon>Agaricomycotina</taxon>
        <taxon>Tremellomycetes</taxon>
        <taxon>Trichosporonales</taxon>
        <taxon>Trichosporonaceae</taxon>
        <taxon>Cutaneotrichosporon</taxon>
    </lineage>
</organism>
<dbReference type="EMBL" id="KQ087239">
    <property type="protein sequence ID" value="KLT40192.1"/>
    <property type="molecule type" value="Genomic_DNA"/>
</dbReference>
<gene>
    <name evidence="1" type="ORF">CC85DRAFT_287708</name>
</gene>
<reference evidence="1 2" key="1">
    <citation type="submission" date="2015-03" db="EMBL/GenBank/DDBJ databases">
        <title>Genomics and transcriptomics of the oil-accumulating basidiomycete yeast T. oleaginosus allow insights into substrate utilization and the diverse evolutionary trajectories of mating systems in fungi.</title>
        <authorList>
            <consortium name="DOE Joint Genome Institute"/>
            <person name="Kourist R."/>
            <person name="Kracht O."/>
            <person name="Bracharz F."/>
            <person name="Lipzen A."/>
            <person name="Nolan M."/>
            <person name="Ohm R."/>
            <person name="Grigoriev I."/>
            <person name="Sun S."/>
            <person name="Heitman J."/>
            <person name="Bruck T."/>
            <person name="Nowrousian M."/>
        </authorList>
    </citation>
    <scope>NUCLEOTIDE SEQUENCE [LARGE SCALE GENOMIC DNA]</scope>
    <source>
        <strain evidence="1 2">IBC0246</strain>
    </source>
</reference>
<evidence type="ECO:0000313" key="1">
    <source>
        <dbReference type="EMBL" id="KLT40192.1"/>
    </source>
</evidence>
<protein>
    <submittedName>
        <fullName evidence="1">Uncharacterized protein</fullName>
    </submittedName>
</protein>